<dbReference type="Pfam" id="PF02536">
    <property type="entry name" value="mTERF"/>
    <property type="match status" value="2"/>
</dbReference>
<dbReference type="PANTHER" id="PTHR13068:SF103">
    <property type="entry name" value="MITOCHONDRIAL TRANSCRIPTION TERMINATION FACTOR FAMILY PROTEIN"/>
    <property type="match status" value="1"/>
</dbReference>
<reference evidence="4" key="1">
    <citation type="submission" date="2015-07" db="EMBL/GenBank/DDBJ databases">
        <title>Transcriptome Assembly of Anthurium amnicola.</title>
        <authorList>
            <person name="Suzuki J."/>
        </authorList>
    </citation>
    <scope>NUCLEOTIDE SEQUENCE</scope>
</reference>
<dbReference type="EMBL" id="GDJX01015777">
    <property type="protein sequence ID" value="JAT52159.1"/>
    <property type="molecule type" value="Transcribed_RNA"/>
</dbReference>
<dbReference type="Gene3D" id="1.25.70.10">
    <property type="entry name" value="Transcription termination factor 3, mitochondrial"/>
    <property type="match status" value="2"/>
</dbReference>
<evidence type="ECO:0000256" key="1">
    <source>
        <dbReference type="ARBA" id="ARBA00007692"/>
    </source>
</evidence>
<dbReference type="FunFam" id="1.25.70.10:FF:000019">
    <property type="entry name" value="mTERF family protein"/>
    <property type="match status" value="1"/>
</dbReference>
<evidence type="ECO:0000256" key="2">
    <source>
        <dbReference type="ARBA" id="ARBA00022472"/>
    </source>
</evidence>
<dbReference type="InterPro" id="IPR038538">
    <property type="entry name" value="MTERF_sf"/>
</dbReference>
<dbReference type="AlphaFoldDB" id="A0A1D1YBZ5"/>
<organism evidence="4">
    <name type="scientific">Anthurium amnicola</name>
    <dbReference type="NCBI Taxonomy" id="1678845"/>
    <lineage>
        <taxon>Eukaryota</taxon>
        <taxon>Viridiplantae</taxon>
        <taxon>Streptophyta</taxon>
        <taxon>Embryophyta</taxon>
        <taxon>Tracheophyta</taxon>
        <taxon>Spermatophyta</taxon>
        <taxon>Magnoliopsida</taxon>
        <taxon>Liliopsida</taxon>
        <taxon>Araceae</taxon>
        <taxon>Pothoideae</taxon>
        <taxon>Potheae</taxon>
        <taxon>Anthurium</taxon>
    </lineage>
</organism>
<keyword evidence="2" id="KW-0806">Transcription termination</keyword>
<dbReference type="SMART" id="SM00733">
    <property type="entry name" value="Mterf"/>
    <property type="match status" value="6"/>
</dbReference>
<keyword evidence="2" id="KW-0804">Transcription</keyword>
<sequence>MPECCKLVYLGTTLCAPTKPSNLQRSSHFSVTRSGYLDHIRAGRIAKGSHPAGLLSLWVCTPSNWRKFQYFPGTEAAKLLGTQGYHHPDMKRMLCACSRRVSHFQKASPLYQQGNLLFSTIGGSHDVFLPSVVNSAASIYSRRTRIPRVVITEAQGVLFEYLHSTRNFHFTDAEHMSKNSPTFLQNLVAKLEDNQEIGRSLSRFLRYHPINEFEPFFESLGLKPSEIYSLLPRNFFFLSDDYLMLENFHLLCNYGVPRRKIGKIYKEAREIFSYDHGVLSSKLSAYEALGLRSPTVIKLVACCPSLLIGGVNWDFIQVLEKLNDSGIEHDWIRGCLSEENTYDWGRMLKMLEFLDEMGCSKEDLERLVRGHPKFLFDDSGKKIYMLVAMLLKVGIRATDIFGLFTQYPHILDGNYVKNLWHSMHFLFQIGMRHGDIASILSTHPQVLGSSLLKKPVLSNLDMDSELLCDMIKSDPHQLSNLASKTKTCLMKVVGGNHVREKTTFLLKLGFVENSDEMTIAQKKFRGRGDQLQERFDCLVSAGLDYHDVASIVKAAPPMLNQRTDVLKAKIDYLVRDLGYPVESLLTFPTYLCYNLERIKLRLSMYKWLKEKGALKQILSLSTVLAGSNARFLKYFVNLHPEAPEQWERLKKSICSS</sequence>
<protein>
    <submittedName>
        <fullName evidence="4">mTERF domain-containing protein 1, mitochondrial</fullName>
    </submittedName>
</protein>
<keyword evidence="3" id="KW-0809">Transit peptide</keyword>
<accession>A0A1D1YBZ5</accession>
<keyword evidence="2" id="KW-0805">Transcription regulation</keyword>
<dbReference type="InterPro" id="IPR003690">
    <property type="entry name" value="MTERF"/>
</dbReference>
<comment type="similarity">
    <text evidence="1">Belongs to the mTERF family.</text>
</comment>
<dbReference type="GO" id="GO:0006353">
    <property type="term" value="P:DNA-templated transcription termination"/>
    <property type="evidence" value="ECO:0007669"/>
    <property type="project" value="UniProtKB-KW"/>
</dbReference>
<dbReference type="GO" id="GO:0003676">
    <property type="term" value="F:nucleic acid binding"/>
    <property type="evidence" value="ECO:0007669"/>
    <property type="project" value="InterPro"/>
</dbReference>
<evidence type="ECO:0000313" key="4">
    <source>
        <dbReference type="EMBL" id="JAT52159.1"/>
    </source>
</evidence>
<dbReference type="PANTHER" id="PTHR13068">
    <property type="entry name" value="CGI-12 PROTEIN-RELATED"/>
    <property type="match status" value="1"/>
</dbReference>
<evidence type="ECO:0000256" key="3">
    <source>
        <dbReference type="ARBA" id="ARBA00022946"/>
    </source>
</evidence>
<name>A0A1D1YBZ5_9ARAE</name>
<gene>
    <name evidence="4" type="primary">MTERFD1_14</name>
    <name evidence="4" type="ORF">g.33314</name>
</gene>
<proteinExistence type="inferred from homology"/>